<gene>
    <name evidence="2" type="ORF">HINF_LOCUS31509</name>
    <name evidence="1" type="ORF">HINF_LOCUS47007</name>
</gene>
<reference evidence="2 3" key="2">
    <citation type="submission" date="2024-07" db="EMBL/GenBank/DDBJ databases">
        <authorList>
            <person name="Akdeniz Z."/>
        </authorList>
    </citation>
    <scope>NUCLEOTIDE SEQUENCE [LARGE SCALE GENOMIC DNA]</scope>
</reference>
<reference evidence="1" key="1">
    <citation type="submission" date="2023-06" db="EMBL/GenBank/DDBJ databases">
        <authorList>
            <person name="Kurt Z."/>
        </authorList>
    </citation>
    <scope>NUCLEOTIDE SEQUENCE</scope>
</reference>
<evidence type="ECO:0000313" key="1">
    <source>
        <dbReference type="EMBL" id="CAI9959362.1"/>
    </source>
</evidence>
<dbReference type="AlphaFoldDB" id="A0AA86QML0"/>
<comment type="caution">
    <text evidence="1">The sequence shown here is derived from an EMBL/GenBank/DDBJ whole genome shotgun (WGS) entry which is preliminary data.</text>
</comment>
<evidence type="ECO:0000313" key="3">
    <source>
        <dbReference type="Proteomes" id="UP001642409"/>
    </source>
</evidence>
<name>A0AA86QML0_9EUKA</name>
<proteinExistence type="predicted"/>
<dbReference type="EMBL" id="CATOUU010000918">
    <property type="protein sequence ID" value="CAI9959362.1"/>
    <property type="molecule type" value="Genomic_DNA"/>
</dbReference>
<sequence>MTYLLTPLQLYRREFIKSKTSDEIDQILNDEQLKIVSDQKNQFEEDIHYIFDQQPNSFEYAQKALSLTQSYSWTTTKNKQLRNLFNVHFIDKSNKDQGKLAPQSSPITCSIVALWNLCANITDQRASVLYDRLLFGLNCAQTLVQLTQDYKSELNLKCIYVSEQMMQLLVEIMQAQLTECFAAKTFQQKDGEKFYVRKLRKVEEDETIGLLERARMGYLEAIKSFSNLKSFKNVCNDPQLFLIQRHNACLNLIEYFKTGNIKQLNEYQTNTSKKLLKGDNYLQTALIDYKYLTSGLLKLDYNSRNALIISSNEMNELNNVLIKVHHNYAMKRIGNAEVQEALQLVNQASLLLDVDFEKLFNELEQIDIPSVLEKVNKKINTYNNQELENSIIYLKTIKKKSFDCLLKIAKLNKNEVLQMHSSLKNECDQLKQTASAIFQSKPLTPMAIAGIARDSDVEEIRNYQKDNNKLIKLIDELDIVQISSLTIGIVNEQIQKFLVMIGACNIQHAAFYPQLVKRLQIFNETFDKVAKQAELIELREQIRIVIGK</sequence>
<protein>
    <submittedName>
        <fullName evidence="2">Hypothetical_protein</fullName>
    </submittedName>
</protein>
<dbReference type="EMBL" id="CAXDID020000106">
    <property type="protein sequence ID" value="CAL6027829.1"/>
    <property type="molecule type" value="Genomic_DNA"/>
</dbReference>
<evidence type="ECO:0000313" key="2">
    <source>
        <dbReference type="EMBL" id="CAL6027829.1"/>
    </source>
</evidence>
<organism evidence="1">
    <name type="scientific">Hexamita inflata</name>
    <dbReference type="NCBI Taxonomy" id="28002"/>
    <lineage>
        <taxon>Eukaryota</taxon>
        <taxon>Metamonada</taxon>
        <taxon>Diplomonadida</taxon>
        <taxon>Hexamitidae</taxon>
        <taxon>Hexamitinae</taxon>
        <taxon>Hexamita</taxon>
    </lineage>
</organism>
<dbReference type="Proteomes" id="UP001642409">
    <property type="component" value="Unassembled WGS sequence"/>
</dbReference>
<accession>A0AA86QML0</accession>
<keyword evidence="3" id="KW-1185">Reference proteome</keyword>